<feature type="region of interest" description="Disordered" evidence="1">
    <location>
        <begin position="1"/>
        <end position="52"/>
    </location>
</feature>
<feature type="compositionally biased region" description="Polar residues" evidence="1">
    <location>
        <begin position="109"/>
        <end position="123"/>
    </location>
</feature>
<comment type="caution">
    <text evidence="2">The sequence shown here is derived from an EMBL/GenBank/DDBJ whole genome shotgun (WGS) entry which is preliminary data.</text>
</comment>
<name>A0A9N9VET5_9HYPO</name>
<dbReference type="Proteomes" id="UP000696573">
    <property type="component" value="Unassembled WGS sequence"/>
</dbReference>
<keyword evidence="3" id="KW-1185">Reference proteome</keyword>
<gene>
    <name evidence="2" type="ORF">CRHIZ90672A_00005001</name>
</gene>
<feature type="region of interest" description="Disordered" evidence="1">
    <location>
        <begin position="104"/>
        <end position="123"/>
    </location>
</feature>
<organism evidence="2 3">
    <name type="scientific">Clonostachys rhizophaga</name>
    <dbReference type="NCBI Taxonomy" id="160324"/>
    <lineage>
        <taxon>Eukaryota</taxon>
        <taxon>Fungi</taxon>
        <taxon>Dikarya</taxon>
        <taxon>Ascomycota</taxon>
        <taxon>Pezizomycotina</taxon>
        <taxon>Sordariomycetes</taxon>
        <taxon>Hypocreomycetidae</taxon>
        <taxon>Hypocreales</taxon>
        <taxon>Bionectriaceae</taxon>
        <taxon>Clonostachys</taxon>
    </lineage>
</organism>
<evidence type="ECO:0000313" key="3">
    <source>
        <dbReference type="Proteomes" id="UP000696573"/>
    </source>
</evidence>
<sequence length="155" mass="17225">MASDEIQKASAVKARKRPAPDEHPPAESHGSDAPKAGHEPPKTKVAPKTKGEKLFDKITETPGAFVGEWGLLVRKWHEHRGCIDVDVVSAYIAAHKTYVNELKKRSQDENAQPPTEPTLTDYTTGDTVSHCLWDILNHEDSEEMKAPVPEISFYD</sequence>
<proteinExistence type="predicted"/>
<accession>A0A9N9VET5</accession>
<dbReference type="OrthoDB" id="5144711at2759"/>
<feature type="compositionally biased region" description="Basic and acidic residues" evidence="1">
    <location>
        <begin position="18"/>
        <end position="42"/>
    </location>
</feature>
<dbReference type="AlphaFoldDB" id="A0A9N9VET5"/>
<protein>
    <submittedName>
        <fullName evidence="2">Uncharacterized protein</fullName>
    </submittedName>
</protein>
<evidence type="ECO:0000256" key="1">
    <source>
        <dbReference type="SAM" id="MobiDB-lite"/>
    </source>
</evidence>
<dbReference type="EMBL" id="CABFNQ020000702">
    <property type="protein sequence ID" value="CAH0024857.1"/>
    <property type="molecule type" value="Genomic_DNA"/>
</dbReference>
<reference evidence="2" key="1">
    <citation type="submission" date="2021-10" db="EMBL/GenBank/DDBJ databases">
        <authorList>
            <person name="Piombo E."/>
        </authorList>
    </citation>
    <scope>NUCLEOTIDE SEQUENCE</scope>
</reference>
<evidence type="ECO:0000313" key="2">
    <source>
        <dbReference type="EMBL" id="CAH0024857.1"/>
    </source>
</evidence>